<dbReference type="PANTHER" id="PTHR30035">
    <property type="entry name" value="LIPOPROTEIN VACJ-RELATED"/>
    <property type="match status" value="1"/>
</dbReference>
<keyword evidence="2 3" id="KW-0732">Signal</keyword>
<feature type="chain" id="PRO_5017412355" description="Phospholipid-binding lipoprotein MlaA" evidence="3">
    <location>
        <begin position="25"/>
        <end position="291"/>
    </location>
</feature>
<dbReference type="GO" id="GO:0016020">
    <property type="term" value="C:membrane"/>
    <property type="evidence" value="ECO:0007669"/>
    <property type="project" value="InterPro"/>
</dbReference>
<evidence type="ECO:0000313" key="5">
    <source>
        <dbReference type="Proteomes" id="UP000266258"/>
    </source>
</evidence>
<proteinExistence type="inferred from homology"/>
<comment type="caution">
    <text evidence="4">The sequence shown here is derived from an EMBL/GenBank/DDBJ whole genome shotgun (WGS) entry which is preliminary data.</text>
</comment>
<sequence>MIKLKSLACLTMATLLASCAGVNAYKEQAKVPLTPEPQQTVEADGVVLNSQGIDFGKAYRAYVNNDLDRFQAFNRWSFNVNVNFLDRYFLRPLAVANQKYVSPDLQNALVNFSDYLDEPATFISNLATGQVKEAGKDITRIVINGVFGLGFIDWAGAMGVQSNGNNFDFALAYYNVAPGSFWMIPGYGPTVTRRFLAQTVGQNLAVSAAYSAAIDGSTLYITLPLNIYYAIVARGKLINQENMVFGSPDSYAMFKSVWVQNYNYNLSKATGKPLPQASLPAVDLDLLNQFN</sequence>
<keyword evidence="5" id="KW-1185">Reference proteome</keyword>
<dbReference type="PANTHER" id="PTHR30035:SF3">
    <property type="entry name" value="INTERMEMBRANE PHOSPHOLIPID TRANSPORT SYSTEM LIPOPROTEIN MLAA"/>
    <property type="match status" value="1"/>
</dbReference>
<evidence type="ECO:0000313" key="4">
    <source>
        <dbReference type="EMBL" id="RIY32843.1"/>
    </source>
</evidence>
<dbReference type="PRINTS" id="PR01805">
    <property type="entry name" value="VACJLIPOPROT"/>
</dbReference>
<evidence type="ECO:0000256" key="2">
    <source>
        <dbReference type="ARBA" id="ARBA00022729"/>
    </source>
</evidence>
<name>A0A3A1Y3M7_9GAMM</name>
<dbReference type="EMBL" id="NRJH01000026">
    <property type="protein sequence ID" value="RIY32843.1"/>
    <property type="molecule type" value="Genomic_DNA"/>
</dbReference>
<evidence type="ECO:0000256" key="3">
    <source>
        <dbReference type="SAM" id="SignalP"/>
    </source>
</evidence>
<comment type="similarity">
    <text evidence="1">Belongs to the MlaA family.</text>
</comment>
<dbReference type="AlphaFoldDB" id="A0A3A1Y3M7"/>
<accession>A0A3A1Y3M7</accession>
<dbReference type="Pfam" id="PF04333">
    <property type="entry name" value="MlaA"/>
    <property type="match status" value="1"/>
</dbReference>
<reference evidence="4 5" key="1">
    <citation type="submission" date="2017-08" db="EMBL/GenBank/DDBJ databases">
        <title>Reclassification of Bisgaard taxon 37 and 44.</title>
        <authorList>
            <person name="Christensen H."/>
        </authorList>
    </citation>
    <scope>NUCLEOTIDE SEQUENCE [LARGE SCALE GENOMIC DNA]</scope>
    <source>
        <strain evidence="4 5">B96_4</strain>
    </source>
</reference>
<dbReference type="InterPro" id="IPR007428">
    <property type="entry name" value="MlaA"/>
</dbReference>
<dbReference type="OrthoDB" id="9785326at2"/>
<evidence type="ECO:0008006" key="6">
    <source>
        <dbReference type="Google" id="ProtNLM"/>
    </source>
</evidence>
<protein>
    <recommendedName>
        <fullName evidence="6">Phospholipid-binding lipoprotein MlaA</fullName>
    </recommendedName>
</protein>
<evidence type="ECO:0000256" key="1">
    <source>
        <dbReference type="ARBA" id="ARBA00010634"/>
    </source>
</evidence>
<dbReference type="Proteomes" id="UP000266258">
    <property type="component" value="Unassembled WGS sequence"/>
</dbReference>
<gene>
    <name evidence="4" type="ORF">CJP74_03395</name>
</gene>
<feature type="signal peptide" evidence="3">
    <location>
        <begin position="1"/>
        <end position="24"/>
    </location>
</feature>
<dbReference type="GO" id="GO:0120010">
    <property type="term" value="P:intermembrane phospholipid transfer"/>
    <property type="evidence" value="ECO:0007669"/>
    <property type="project" value="TreeGrafter"/>
</dbReference>
<organism evidence="4 5">
    <name type="scientific">Psittacicella melopsittaci</name>
    <dbReference type="NCBI Taxonomy" id="2028576"/>
    <lineage>
        <taxon>Bacteria</taxon>
        <taxon>Pseudomonadati</taxon>
        <taxon>Pseudomonadota</taxon>
        <taxon>Gammaproteobacteria</taxon>
        <taxon>Pasteurellales</taxon>
        <taxon>Psittacicellaceae</taxon>
        <taxon>Psittacicella</taxon>
    </lineage>
</organism>
<dbReference type="PROSITE" id="PS51257">
    <property type="entry name" value="PROKAR_LIPOPROTEIN"/>
    <property type="match status" value="1"/>
</dbReference>